<protein>
    <submittedName>
        <fullName evidence="2">Uncharacterized protein</fullName>
    </submittedName>
</protein>
<proteinExistence type="predicted"/>
<name>A0A9D4IDW0_DREPO</name>
<evidence type="ECO:0000256" key="1">
    <source>
        <dbReference type="SAM" id="MobiDB-lite"/>
    </source>
</evidence>
<dbReference type="Proteomes" id="UP000828390">
    <property type="component" value="Unassembled WGS sequence"/>
</dbReference>
<keyword evidence="3" id="KW-1185">Reference proteome</keyword>
<evidence type="ECO:0000313" key="2">
    <source>
        <dbReference type="EMBL" id="KAH3771741.1"/>
    </source>
</evidence>
<reference evidence="2" key="2">
    <citation type="submission" date="2020-11" db="EMBL/GenBank/DDBJ databases">
        <authorList>
            <person name="McCartney M.A."/>
            <person name="Auch B."/>
            <person name="Kono T."/>
            <person name="Mallez S."/>
            <person name="Becker A."/>
            <person name="Gohl D.M."/>
            <person name="Silverstein K.A.T."/>
            <person name="Koren S."/>
            <person name="Bechman K.B."/>
            <person name="Herman A."/>
            <person name="Abrahante J.E."/>
            <person name="Garbe J."/>
        </authorList>
    </citation>
    <scope>NUCLEOTIDE SEQUENCE</scope>
    <source>
        <strain evidence="2">Duluth1</strain>
        <tissue evidence="2">Whole animal</tissue>
    </source>
</reference>
<reference evidence="2" key="1">
    <citation type="journal article" date="2019" name="bioRxiv">
        <title>The Genome of the Zebra Mussel, Dreissena polymorpha: A Resource for Invasive Species Research.</title>
        <authorList>
            <person name="McCartney M.A."/>
            <person name="Auch B."/>
            <person name="Kono T."/>
            <person name="Mallez S."/>
            <person name="Zhang Y."/>
            <person name="Obille A."/>
            <person name="Becker A."/>
            <person name="Abrahante J.E."/>
            <person name="Garbe J."/>
            <person name="Badalamenti J.P."/>
            <person name="Herman A."/>
            <person name="Mangelson H."/>
            <person name="Liachko I."/>
            <person name="Sullivan S."/>
            <person name="Sone E.D."/>
            <person name="Koren S."/>
            <person name="Silverstein K.A.T."/>
            <person name="Beckman K.B."/>
            <person name="Gohl D.M."/>
        </authorList>
    </citation>
    <scope>NUCLEOTIDE SEQUENCE</scope>
    <source>
        <strain evidence="2">Duluth1</strain>
        <tissue evidence="2">Whole animal</tissue>
    </source>
</reference>
<dbReference type="AlphaFoldDB" id="A0A9D4IDW0"/>
<accession>A0A9D4IDW0</accession>
<evidence type="ECO:0000313" key="3">
    <source>
        <dbReference type="Proteomes" id="UP000828390"/>
    </source>
</evidence>
<dbReference type="EMBL" id="JAIWYP010000009">
    <property type="protein sequence ID" value="KAH3771741.1"/>
    <property type="molecule type" value="Genomic_DNA"/>
</dbReference>
<comment type="caution">
    <text evidence="2">The sequence shown here is derived from an EMBL/GenBank/DDBJ whole genome shotgun (WGS) entry which is preliminary data.</text>
</comment>
<gene>
    <name evidence="2" type="ORF">DPMN_173067</name>
</gene>
<feature type="region of interest" description="Disordered" evidence="1">
    <location>
        <begin position="11"/>
        <end position="38"/>
    </location>
</feature>
<organism evidence="2 3">
    <name type="scientific">Dreissena polymorpha</name>
    <name type="common">Zebra mussel</name>
    <name type="synonym">Mytilus polymorpha</name>
    <dbReference type="NCBI Taxonomy" id="45954"/>
    <lineage>
        <taxon>Eukaryota</taxon>
        <taxon>Metazoa</taxon>
        <taxon>Spiralia</taxon>
        <taxon>Lophotrochozoa</taxon>
        <taxon>Mollusca</taxon>
        <taxon>Bivalvia</taxon>
        <taxon>Autobranchia</taxon>
        <taxon>Heteroconchia</taxon>
        <taxon>Euheterodonta</taxon>
        <taxon>Imparidentia</taxon>
        <taxon>Neoheterodontei</taxon>
        <taxon>Myida</taxon>
        <taxon>Dreissenoidea</taxon>
        <taxon>Dreissenidae</taxon>
        <taxon>Dreissena</taxon>
    </lineage>
</organism>
<sequence>MLSFIIRKPYGGQTDLSTDRQTDGPTGPSHYFGGRNPQPLGGGIFAAEKKHCNIIFNEDWAINTNSRQKVITKVHNKLNVLRTLEEARSTEDHPFHPCLPTPRLGAIDKKKRKKLTILST</sequence>